<keyword evidence="4" id="KW-0186">Copper</keyword>
<feature type="compositionally biased region" description="Polar residues" evidence="8">
    <location>
        <begin position="433"/>
        <end position="461"/>
    </location>
</feature>
<keyword evidence="3" id="KW-0862">Zinc</keyword>
<organism evidence="10 11">
    <name type="scientific">Zasmidium cellare</name>
    <name type="common">Wine cellar mold</name>
    <name type="synonym">Racodium cellare</name>
    <dbReference type="NCBI Taxonomy" id="395010"/>
    <lineage>
        <taxon>Eukaryota</taxon>
        <taxon>Fungi</taxon>
        <taxon>Dikarya</taxon>
        <taxon>Ascomycota</taxon>
        <taxon>Pezizomycotina</taxon>
        <taxon>Dothideomycetes</taxon>
        <taxon>Dothideomycetidae</taxon>
        <taxon>Mycosphaerellales</taxon>
        <taxon>Mycosphaerellaceae</taxon>
        <taxon>Zasmidium</taxon>
    </lineage>
</organism>
<proteinExistence type="predicted"/>
<dbReference type="PANTHER" id="PTHR28088:SF5">
    <property type="entry name" value="TRANSCRIPTIONAL ACTIVATOR HAA1-RELATED"/>
    <property type="match status" value="1"/>
</dbReference>
<comment type="subcellular location">
    <subcellularLocation>
        <location evidence="1">Nucleus</location>
    </subcellularLocation>
</comment>
<name>A0ABR0EZL6_ZASCE</name>
<keyword evidence="5" id="KW-0805">Transcription regulation</keyword>
<comment type="caution">
    <text evidence="10">The sequence shown here is derived from an EMBL/GenBank/DDBJ whole genome shotgun (WGS) entry which is preliminary data.</text>
</comment>
<dbReference type="Gene3D" id="3.90.430.10">
    <property type="entry name" value="Copper fist DNA-binding domain"/>
    <property type="match status" value="1"/>
</dbReference>
<keyword evidence="2" id="KW-0479">Metal-binding</keyword>
<evidence type="ECO:0000256" key="8">
    <source>
        <dbReference type="SAM" id="MobiDB-lite"/>
    </source>
</evidence>
<evidence type="ECO:0000256" key="7">
    <source>
        <dbReference type="ARBA" id="ARBA00023242"/>
    </source>
</evidence>
<accession>A0ABR0EZL6</accession>
<dbReference type="EMBL" id="JAXOVC010000001">
    <property type="protein sequence ID" value="KAK4506658.1"/>
    <property type="molecule type" value="Genomic_DNA"/>
</dbReference>
<dbReference type="SUPFAM" id="SSF57879">
    <property type="entry name" value="Zinc domain conserved in yeast copper-regulated transcription factors"/>
    <property type="match status" value="1"/>
</dbReference>
<evidence type="ECO:0000256" key="2">
    <source>
        <dbReference type="ARBA" id="ARBA00022723"/>
    </source>
</evidence>
<protein>
    <recommendedName>
        <fullName evidence="9">Copper-fist domain-containing protein</fullName>
    </recommendedName>
</protein>
<dbReference type="Pfam" id="PF00649">
    <property type="entry name" value="Copper-fist"/>
    <property type="match status" value="1"/>
</dbReference>
<dbReference type="PRINTS" id="PR00617">
    <property type="entry name" value="COPPERFIST"/>
</dbReference>
<evidence type="ECO:0000256" key="6">
    <source>
        <dbReference type="ARBA" id="ARBA00023163"/>
    </source>
</evidence>
<evidence type="ECO:0000313" key="10">
    <source>
        <dbReference type="EMBL" id="KAK4506658.1"/>
    </source>
</evidence>
<keyword evidence="11" id="KW-1185">Reference proteome</keyword>
<evidence type="ECO:0000256" key="1">
    <source>
        <dbReference type="ARBA" id="ARBA00004123"/>
    </source>
</evidence>
<dbReference type="PANTHER" id="PTHR28088">
    <property type="entry name" value="TRANSCRIPTIONAL ACTIVATOR HAA1-RELATED"/>
    <property type="match status" value="1"/>
</dbReference>
<dbReference type="InterPro" id="IPR051763">
    <property type="entry name" value="Copper_Homeo_Regul"/>
</dbReference>
<evidence type="ECO:0000259" key="9">
    <source>
        <dbReference type="PROSITE" id="PS50073"/>
    </source>
</evidence>
<evidence type="ECO:0000256" key="3">
    <source>
        <dbReference type="ARBA" id="ARBA00022833"/>
    </source>
</evidence>
<dbReference type="PROSITE" id="PS50073">
    <property type="entry name" value="COPPER_FIST_2"/>
    <property type="match status" value="1"/>
</dbReference>
<dbReference type="SMART" id="SM01090">
    <property type="entry name" value="Copper-fist"/>
    <property type="match status" value="1"/>
</dbReference>
<feature type="region of interest" description="Disordered" evidence="8">
    <location>
        <begin position="370"/>
        <end position="470"/>
    </location>
</feature>
<feature type="domain" description="Copper-fist" evidence="9">
    <location>
        <begin position="2"/>
        <end position="41"/>
    </location>
</feature>
<keyword evidence="6" id="KW-0804">Transcription</keyword>
<feature type="region of interest" description="Disordered" evidence="8">
    <location>
        <begin position="218"/>
        <end position="251"/>
    </location>
</feature>
<reference evidence="10 11" key="1">
    <citation type="journal article" date="2023" name="G3 (Bethesda)">
        <title>A chromosome-level genome assembly of Zasmidium syzygii isolated from banana leaves.</title>
        <authorList>
            <person name="van Westerhoven A.C."/>
            <person name="Mehrabi R."/>
            <person name="Talebi R."/>
            <person name="Steentjes M.B.F."/>
            <person name="Corcolon B."/>
            <person name="Chong P.A."/>
            <person name="Kema G.H.J."/>
            <person name="Seidl M.F."/>
        </authorList>
    </citation>
    <scope>NUCLEOTIDE SEQUENCE [LARGE SCALE GENOMIC DNA]</scope>
    <source>
        <strain evidence="10 11">P124</strain>
    </source>
</reference>
<dbReference type="Proteomes" id="UP001305779">
    <property type="component" value="Unassembled WGS sequence"/>
</dbReference>
<evidence type="ECO:0000313" key="11">
    <source>
        <dbReference type="Proteomes" id="UP001305779"/>
    </source>
</evidence>
<evidence type="ECO:0000256" key="4">
    <source>
        <dbReference type="ARBA" id="ARBA00023008"/>
    </source>
</evidence>
<dbReference type="InterPro" id="IPR036395">
    <property type="entry name" value="Cu_fist_DNA-bd_dom_sf"/>
</dbReference>
<evidence type="ECO:0000256" key="5">
    <source>
        <dbReference type="ARBA" id="ARBA00023015"/>
    </source>
</evidence>
<sequence length="560" mass="60438">MVVKPDGTKWACQSCLKGHRVSGCTHTDRELTLVPKKGRPVTQCQHCRLERKKRSAHVKCDCGEAEKPHHPKEKCIHLREAEERAKAGFHDGSKKDDAHHLIAVAEEQGCCCHHGGKCSCSLIKKEPSSQGDGTPPHGPAVPKPRLETTKSDGSLTVFANGHHKPVHKRNHAAHECGMPYKMPMPRAQTEQNINTQARRSVDSLALDSNMPWNPAAMIQQAKAAQHTERRMSKSEQPSPKQPPLSGCSGGLSDAKLSSIDFSSLGPIQTNQSYDSAASDNAFPPLDPMSGIADASYDPWSAFPSADSNVPNNNPFGVWATAFDFSNTAQPALTAASSGTQSEIDELPTMDDLYGYPMPSIQEDMGTFGDDMAGGDSNSNRRSLPPNFFGNTDFTMPDLANEWQTPVNGLPGSDDGKPKSLVDDQSLGMPAAWNTPTMPSMTSIAQRPAAPTSNPGRPQSHSVGPGSAPNDDMIRSLFPEFDFENAMLEGNSPTAMESSSKRMGGMAMNTSNDVGPMDETTAFTSQPWSDGSLSVPADNFTSAYNLDQDFSSQDFTGNWYQ</sequence>
<gene>
    <name evidence="10" type="ORF">PRZ48_000390</name>
</gene>
<keyword evidence="7" id="KW-0539">Nucleus</keyword>
<dbReference type="InterPro" id="IPR001083">
    <property type="entry name" value="Cu_fist_DNA-bd_dom"/>
</dbReference>
<feature type="region of interest" description="Disordered" evidence="8">
    <location>
        <begin position="126"/>
        <end position="150"/>
    </location>
</feature>
<dbReference type="SMART" id="SM00412">
    <property type="entry name" value="Cu_FIST"/>
    <property type="match status" value="1"/>
</dbReference>